<evidence type="ECO:0000256" key="2">
    <source>
        <dbReference type="ARBA" id="ARBA00023186"/>
    </source>
</evidence>
<dbReference type="Proteomes" id="UP000280792">
    <property type="component" value="Unassembled WGS sequence"/>
</dbReference>
<dbReference type="GO" id="GO:0005737">
    <property type="term" value="C:cytoplasm"/>
    <property type="evidence" value="ECO:0007669"/>
    <property type="project" value="UniProtKB-SubCell"/>
</dbReference>
<dbReference type="InterPro" id="IPR038277">
    <property type="entry name" value="UreF_sf"/>
</dbReference>
<dbReference type="InterPro" id="IPR002639">
    <property type="entry name" value="UreF"/>
</dbReference>
<evidence type="ECO:0000256" key="1">
    <source>
        <dbReference type="ARBA" id="ARBA00022988"/>
    </source>
</evidence>
<accession>A0A3P3VUD1</accession>
<keyword evidence="5" id="KW-1185">Reference proteome</keyword>
<comment type="subunit">
    <text evidence="3">UreD, UreF and UreG form a complex that acts as a GTP-hydrolysis-dependent molecular chaperone, activating the urease apoprotein by helping to assemble the nickel containing metallocenter of UreC. The UreE protein probably delivers the nickel.</text>
</comment>
<dbReference type="RefSeq" id="WP_125014802.1">
    <property type="nucleotide sequence ID" value="NZ_QWEZ01000001.1"/>
</dbReference>
<evidence type="ECO:0000313" key="5">
    <source>
        <dbReference type="Proteomes" id="UP000280792"/>
    </source>
</evidence>
<dbReference type="Gene3D" id="1.10.4190.10">
    <property type="entry name" value="Urease accessory protein UreF"/>
    <property type="match status" value="1"/>
</dbReference>
<comment type="similarity">
    <text evidence="3">Belongs to the UreF family.</text>
</comment>
<dbReference type="EMBL" id="QWEZ01000001">
    <property type="protein sequence ID" value="RRJ84373.1"/>
    <property type="molecule type" value="Genomic_DNA"/>
</dbReference>
<keyword evidence="2 3" id="KW-0143">Chaperone</keyword>
<evidence type="ECO:0000256" key="3">
    <source>
        <dbReference type="HAMAP-Rule" id="MF_01385"/>
    </source>
</evidence>
<comment type="subcellular location">
    <subcellularLocation>
        <location evidence="3">Cytoplasm</location>
    </subcellularLocation>
</comment>
<keyword evidence="3" id="KW-0963">Cytoplasm</keyword>
<dbReference type="PIRSF" id="PIRSF009467">
    <property type="entry name" value="Ureas_acces_UreF"/>
    <property type="match status" value="1"/>
</dbReference>
<dbReference type="GO" id="GO:0016151">
    <property type="term" value="F:nickel cation binding"/>
    <property type="evidence" value="ECO:0007669"/>
    <property type="project" value="UniProtKB-UniRule"/>
</dbReference>
<dbReference type="PANTHER" id="PTHR33620">
    <property type="entry name" value="UREASE ACCESSORY PROTEIN F"/>
    <property type="match status" value="1"/>
</dbReference>
<dbReference type="PANTHER" id="PTHR33620:SF1">
    <property type="entry name" value="UREASE ACCESSORY PROTEIN F"/>
    <property type="match status" value="1"/>
</dbReference>
<comment type="function">
    <text evidence="3">Required for maturation of urease via the functional incorporation of the urease nickel metallocenter.</text>
</comment>
<organism evidence="4 5">
    <name type="scientific">Aestuariirhabdus litorea</name>
    <dbReference type="NCBI Taxonomy" id="2528527"/>
    <lineage>
        <taxon>Bacteria</taxon>
        <taxon>Pseudomonadati</taxon>
        <taxon>Pseudomonadota</taxon>
        <taxon>Gammaproteobacteria</taxon>
        <taxon>Oceanospirillales</taxon>
        <taxon>Aestuariirhabdaceae</taxon>
        <taxon>Aestuariirhabdus</taxon>
    </lineage>
</organism>
<proteinExistence type="inferred from homology"/>
<dbReference type="HAMAP" id="MF_01385">
    <property type="entry name" value="UreF"/>
    <property type="match status" value="1"/>
</dbReference>
<keyword evidence="1 3" id="KW-0996">Nickel insertion</keyword>
<evidence type="ECO:0000313" key="4">
    <source>
        <dbReference type="EMBL" id="RRJ84373.1"/>
    </source>
</evidence>
<sequence>MTPALLPLLQLVSPALPIGAFAYSQGLEYAIDGGWLTQEGELEAWLSGVMESGLGQVDLPLILRQMRAWRAVDDGALDHWNQWLLANRETRELLQEELQLGGTLSRLLASLELLPAERPLPPEPAYCTLFAIAACHHGIEESDALQGFCWSWLENQVTVACKTLPLGQTAAQRLLQRLMPVIVRTCDTALALEDEAMGGTLPGFAIASGCHETQYSRLFRS</sequence>
<name>A0A3P3VUD1_9GAMM</name>
<gene>
    <name evidence="3" type="primary">ureF</name>
    <name evidence="4" type="ORF">D0544_04500</name>
</gene>
<comment type="caution">
    <text evidence="4">The sequence shown here is derived from an EMBL/GenBank/DDBJ whole genome shotgun (WGS) entry which is preliminary data.</text>
</comment>
<dbReference type="AlphaFoldDB" id="A0A3P3VUD1"/>
<reference evidence="4 5" key="2">
    <citation type="submission" date="2018-12" db="EMBL/GenBank/DDBJ databases">
        <title>Simiduia agarivorans gen. nov., sp. nov., a marine, agarolytic bacterium isolated from shallow coastal water from Keelung, Taiwan.</title>
        <authorList>
            <person name="Shieh W.Y."/>
        </authorList>
    </citation>
    <scope>NUCLEOTIDE SEQUENCE [LARGE SCALE GENOMIC DNA]</scope>
    <source>
        <strain evidence="4 5">GTF-13</strain>
    </source>
</reference>
<protein>
    <recommendedName>
        <fullName evidence="3">Urease accessory protein UreF</fullName>
    </recommendedName>
</protein>
<dbReference type="Pfam" id="PF01730">
    <property type="entry name" value="UreF"/>
    <property type="match status" value="1"/>
</dbReference>
<reference evidence="4 5" key="1">
    <citation type="submission" date="2018-08" db="EMBL/GenBank/DDBJ databases">
        <authorList>
            <person name="Khan S.A."/>
        </authorList>
    </citation>
    <scope>NUCLEOTIDE SEQUENCE [LARGE SCALE GENOMIC DNA]</scope>
    <source>
        <strain evidence="4 5">GTF-13</strain>
    </source>
</reference>